<proteinExistence type="predicted"/>
<evidence type="ECO:0000256" key="1">
    <source>
        <dbReference type="SAM" id="MobiDB-lite"/>
    </source>
</evidence>
<sequence length="132" mass="15005">FKAGIDWCRRMMRRTALALRRRTSLAQPLLSDFEEKLQSFQSYVIGLRKNTHTPLIRSVTLARPCVFRHAIICDCVQKRHGVKIKPESIITGFKKCCISNALDGSEDDILWEAAGQQHESDSDSELSEAEDI</sequence>
<gene>
    <name evidence="2" type="primary">Nfu_g_1_024723</name>
</gene>
<evidence type="ECO:0000313" key="2">
    <source>
        <dbReference type="EMBL" id="SBR01000.1"/>
    </source>
</evidence>
<dbReference type="AlphaFoldDB" id="A0A1A8IUE5"/>
<accession>A0A1A8IUE5</accession>
<organism evidence="2">
    <name type="scientific">Nothobranchius kuhntae</name>
    <name type="common">Beira killifish</name>
    <dbReference type="NCBI Taxonomy" id="321403"/>
    <lineage>
        <taxon>Eukaryota</taxon>
        <taxon>Metazoa</taxon>
        <taxon>Chordata</taxon>
        <taxon>Craniata</taxon>
        <taxon>Vertebrata</taxon>
        <taxon>Euteleostomi</taxon>
        <taxon>Actinopterygii</taxon>
        <taxon>Neopterygii</taxon>
        <taxon>Teleostei</taxon>
        <taxon>Neoteleostei</taxon>
        <taxon>Acanthomorphata</taxon>
        <taxon>Ovalentaria</taxon>
        <taxon>Atherinomorphae</taxon>
        <taxon>Cyprinodontiformes</taxon>
        <taxon>Nothobranchiidae</taxon>
        <taxon>Nothobranchius</taxon>
    </lineage>
</organism>
<protein>
    <submittedName>
        <fullName evidence="2">Uncharacterized protein</fullName>
    </submittedName>
</protein>
<feature type="compositionally biased region" description="Acidic residues" evidence="1">
    <location>
        <begin position="122"/>
        <end position="132"/>
    </location>
</feature>
<dbReference type="EMBL" id="HAED01014555">
    <property type="protein sequence ID" value="SBR01000.1"/>
    <property type="molecule type" value="Transcribed_RNA"/>
</dbReference>
<name>A0A1A8IUE5_NOTKU</name>
<feature type="non-terminal residue" evidence="2">
    <location>
        <position position="1"/>
    </location>
</feature>
<feature type="non-terminal residue" evidence="2">
    <location>
        <position position="132"/>
    </location>
</feature>
<feature type="region of interest" description="Disordered" evidence="1">
    <location>
        <begin position="113"/>
        <end position="132"/>
    </location>
</feature>
<reference evidence="2" key="2">
    <citation type="submission" date="2016-06" db="EMBL/GenBank/DDBJ databases">
        <title>The genome of a short-lived fish provides insights into sex chromosome evolution and the genetic control of aging.</title>
        <authorList>
            <person name="Reichwald K."/>
            <person name="Felder M."/>
            <person name="Petzold A."/>
            <person name="Koch P."/>
            <person name="Groth M."/>
            <person name="Platzer M."/>
        </authorList>
    </citation>
    <scope>NUCLEOTIDE SEQUENCE</scope>
    <source>
        <tissue evidence="2">Brain</tissue>
    </source>
</reference>
<reference evidence="2" key="1">
    <citation type="submission" date="2016-05" db="EMBL/GenBank/DDBJ databases">
        <authorList>
            <person name="Lavstsen T."/>
            <person name="Jespersen J.S."/>
        </authorList>
    </citation>
    <scope>NUCLEOTIDE SEQUENCE</scope>
    <source>
        <tissue evidence="2">Brain</tissue>
    </source>
</reference>